<dbReference type="PATRIC" id="fig|1246626.3.peg.1553"/>
<evidence type="ECO:0008006" key="3">
    <source>
        <dbReference type="Google" id="ProtNLM"/>
    </source>
</evidence>
<dbReference type="HOGENOM" id="CLU_112936_1_2_9"/>
<evidence type="ECO:0000313" key="1">
    <source>
        <dbReference type="EMBL" id="AIC94144.1"/>
    </source>
</evidence>
<organism evidence="1 2">
    <name type="scientific">Shouchella lehensis G1</name>
    <dbReference type="NCBI Taxonomy" id="1246626"/>
    <lineage>
        <taxon>Bacteria</taxon>
        <taxon>Bacillati</taxon>
        <taxon>Bacillota</taxon>
        <taxon>Bacilli</taxon>
        <taxon>Bacillales</taxon>
        <taxon>Bacillaceae</taxon>
        <taxon>Shouchella</taxon>
    </lineage>
</organism>
<dbReference type="eggNOG" id="COG4276">
    <property type="taxonomic scope" value="Bacteria"/>
</dbReference>
<dbReference type="OrthoDB" id="9793552at2"/>
<dbReference type="InterPro" id="IPR023393">
    <property type="entry name" value="START-like_dom_sf"/>
</dbReference>
<dbReference type="STRING" id="1246626.BleG1_1566"/>
<dbReference type="EMBL" id="CP003923">
    <property type="protein sequence ID" value="AIC94144.1"/>
    <property type="molecule type" value="Genomic_DNA"/>
</dbReference>
<gene>
    <name evidence="1" type="ORF">BleG1_1566</name>
</gene>
<dbReference type="AlphaFoldDB" id="A0A060M238"/>
<protein>
    <recommendedName>
        <fullName evidence="3">SRPBCC family protein</fullName>
    </recommendedName>
</protein>
<dbReference type="Gene3D" id="3.30.530.20">
    <property type="match status" value="1"/>
</dbReference>
<name>A0A060M238_9BACI</name>
<dbReference type="Proteomes" id="UP000027142">
    <property type="component" value="Chromosome"/>
</dbReference>
<sequence length="138" mass="16082">MERYLFTYKTYLPVSLEEAWAFFSEPDNLARIQTFPPVHVSQEGGSILVRVPYTGGRIQFKTTILSEDAPHEFKDKMENPPFPFSYWEHTHQFSKGKDGTIMMDHIWFSSVVPASLAVKGLKWMFKSREKQLTNLFKS</sequence>
<dbReference type="SUPFAM" id="SSF55961">
    <property type="entry name" value="Bet v1-like"/>
    <property type="match status" value="1"/>
</dbReference>
<proteinExistence type="predicted"/>
<accession>A0A060M238</accession>
<dbReference type="RefSeq" id="WP_038479122.1">
    <property type="nucleotide sequence ID" value="NZ_CP003923.1"/>
</dbReference>
<evidence type="ECO:0000313" key="2">
    <source>
        <dbReference type="Proteomes" id="UP000027142"/>
    </source>
</evidence>
<reference evidence="1 2" key="1">
    <citation type="journal article" date="2014" name="Gene">
        <title>A comparative genomic analysis of the alkalitolerant soil bacterium Bacillus lehensis G1.</title>
        <authorList>
            <person name="Noor Y.M."/>
            <person name="Samsulrizal N.H."/>
            <person name="Jema'on N.A."/>
            <person name="Low K.O."/>
            <person name="Ramli A.N."/>
            <person name="Alias N.I."/>
            <person name="Damis S.I."/>
            <person name="Fuzi S.F."/>
            <person name="Isa M.N."/>
            <person name="Murad A.M."/>
            <person name="Raih M.F."/>
            <person name="Bakar F.D."/>
            <person name="Najimudin N."/>
            <person name="Mahadi N.M."/>
            <person name="Illias R.M."/>
        </authorList>
    </citation>
    <scope>NUCLEOTIDE SEQUENCE [LARGE SCALE GENOMIC DNA]</scope>
    <source>
        <strain evidence="1 2">G1</strain>
    </source>
</reference>
<keyword evidence="2" id="KW-1185">Reference proteome</keyword>
<dbReference type="KEGG" id="ble:BleG1_1566"/>